<gene>
    <name evidence="1" type="ORF">ACFSTG_13725</name>
</gene>
<organism evidence="1 2">
    <name type="scientific">Salinimicrobium flavum</name>
    <dbReference type="NCBI Taxonomy" id="1737065"/>
    <lineage>
        <taxon>Bacteria</taxon>
        <taxon>Pseudomonadati</taxon>
        <taxon>Bacteroidota</taxon>
        <taxon>Flavobacteriia</taxon>
        <taxon>Flavobacteriales</taxon>
        <taxon>Flavobacteriaceae</taxon>
        <taxon>Salinimicrobium</taxon>
    </lineage>
</organism>
<dbReference type="Gene3D" id="1.20.1290.10">
    <property type="entry name" value="AhpD-like"/>
    <property type="match status" value="1"/>
</dbReference>
<name>A0ABW5IZ45_9FLAO</name>
<protein>
    <submittedName>
        <fullName evidence="1">Carboxymuconolactone decarboxylase family protein</fullName>
    </submittedName>
</protein>
<dbReference type="EMBL" id="JBHULT010000012">
    <property type="protein sequence ID" value="MFD2518962.1"/>
    <property type="molecule type" value="Genomic_DNA"/>
</dbReference>
<comment type="caution">
    <text evidence="1">The sequence shown here is derived from an EMBL/GenBank/DDBJ whole genome shotgun (WGS) entry which is preliminary data.</text>
</comment>
<reference evidence="2" key="1">
    <citation type="journal article" date="2019" name="Int. J. Syst. Evol. Microbiol.">
        <title>The Global Catalogue of Microorganisms (GCM) 10K type strain sequencing project: providing services to taxonomists for standard genome sequencing and annotation.</title>
        <authorList>
            <consortium name="The Broad Institute Genomics Platform"/>
            <consortium name="The Broad Institute Genome Sequencing Center for Infectious Disease"/>
            <person name="Wu L."/>
            <person name="Ma J."/>
        </authorList>
    </citation>
    <scope>NUCLEOTIDE SEQUENCE [LARGE SCALE GENOMIC DNA]</scope>
    <source>
        <strain evidence="2">KCTC 42585</strain>
    </source>
</reference>
<accession>A0ABW5IZ45</accession>
<dbReference type="SUPFAM" id="SSF69118">
    <property type="entry name" value="AhpD-like"/>
    <property type="match status" value="1"/>
</dbReference>
<sequence>MSTSIQQSKNGSTPFEKLIGHNPAILEKWNELETTLFTQTSLEPNLLEQVRRILAFGNGCEYCMVKGGKPSLDEKDERITNATAFAELFAIDHTSIQEAHFSLLKEVFTEREISELCTFITFITASQRFGKIMNLTEDLQVARVTSLEEMERN</sequence>
<proteinExistence type="predicted"/>
<evidence type="ECO:0000313" key="1">
    <source>
        <dbReference type="EMBL" id="MFD2518962.1"/>
    </source>
</evidence>
<dbReference type="Proteomes" id="UP001597468">
    <property type="component" value="Unassembled WGS sequence"/>
</dbReference>
<evidence type="ECO:0000313" key="2">
    <source>
        <dbReference type="Proteomes" id="UP001597468"/>
    </source>
</evidence>
<dbReference type="RefSeq" id="WP_380754167.1">
    <property type="nucleotide sequence ID" value="NZ_JBHULT010000012.1"/>
</dbReference>
<dbReference type="InterPro" id="IPR029032">
    <property type="entry name" value="AhpD-like"/>
</dbReference>
<keyword evidence="2" id="KW-1185">Reference proteome</keyword>